<proteinExistence type="predicted"/>
<feature type="region of interest" description="Disordered" evidence="1">
    <location>
        <begin position="126"/>
        <end position="156"/>
    </location>
</feature>
<keyword evidence="2" id="KW-0472">Membrane</keyword>
<gene>
    <name evidence="3" type="ORF">niasHT_000817</name>
</gene>
<feature type="transmembrane region" description="Helical" evidence="2">
    <location>
        <begin position="84"/>
        <end position="105"/>
    </location>
</feature>
<feature type="compositionally biased region" description="Low complexity" evidence="1">
    <location>
        <begin position="126"/>
        <end position="136"/>
    </location>
</feature>
<reference evidence="3 4" key="1">
    <citation type="submission" date="2024-10" db="EMBL/GenBank/DDBJ databases">
        <authorList>
            <person name="Kim D."/>
        </authorList>
    </citation>
    <scope>NUCLEOTIDE SEQUENCE [LARGE SCALE GENOMIC DNA]</scope>
    <source>
        <strain evidence="3">BH-2024</strain>
    </source>
</reference>
<dbReference type="AlphaFoldDB" id="A0ABD2MAN7"/>
<keyword evidence="2" id="KW-0812">Transmembrane</keyword>
<sequence>MPICLVCRLVPLPNFSARRRRLFCAGGEIRSLVYHPPAAYFVPFFVIALACHFTPPPQFQQIAFSSSPLRRLLRSVQLSTAGKVLLLLLFVLLPLLLIIVLLYQLNANSNYFINSICCCPRRRRSGGVSSSPSGGDSRQRAKGFRKANRRFIAATP</sequence>
<evidence type="ECO:0000256" key="1">
    <source>
        <dbReference type="SAM" id="MobiDB-lite"/>
    </source>
</evidence>
<evidence type="ECO:0000313" key="3">
    <source>
        <dbReference type="EMBL" id="KAL3124393.1"/>
    </source>
</evidence>
<dbReference type="Proteomes" id="UP001620626">
    <property type="component" value="Unassembled WGS sequence"/>
</dbReference>
<keyword evidence="4" id="KW-1185">Reference proteome</keyword>
<organism evidence="3 4">
    <name type="scientific">Heterodera trifolii</name>
    <dbReference type="NCBI Taxonomy" id="157864"/>
    <lineage>
        <taxon>Eukaryota</taxon>
        <taxon>Metazoa</taxon>
        <taxon>Ecdysozoa</taxon>
        <taxon>Nematoda</taxon>
        <taxon>Chromadorea</taxon>
        <taxon>Rhabditida</taxon>
        <taxon>Tylenchina</taxon>
        <taxon>Tylenchomorpha</taxon>
        <taxon>Tylenchoidea</taxon>
        <taxon>Heteroderidae</taxon>
        <taxon>Heteroderinae</taxon>
        <taxon>Heterodera</taxon>
    </lineage>
</organism>
<feature type="compositionally biased region" description="Basic residues" evidence="1">
    <location>
        <begin position="140"/>
        <end position="149"/>
    </location>
</feature>
<name>A0ABD2MAN7_9BILA</name>
<keyword evidence="2" id="KW-1133">Transmembrane helix</keyword>
<dbReference type="EMBL" id="JBICBT010000074">
    <property type="protein sequence ID" value="KAL3124393.1"/>
    <property type="molecule type" value="Genomic_DNA"/>
</dbReference>
<evidence type="ECO:0000256" key="2">
    <source>
        <dbReference type="SAM" id="Phobius"/>
    </source>
</evidence>
<protein>
    <submittedName>
        <fullName evidence="3">Uncharacterized protein</fullName>
    </submittedName>
</protein>
<comment type="caution">
    <text evidence="3">The sequence shown here is derived from an EMBL/GenBank/DDBJ whole genome shotgun (WGS) entry which is preliminary data.</text>
</comment>
<accession>A0ABD2MAN7</accession>
<evidence type="ECO:0000313" key="4">
    <source>
        <dbReference type="Proteomes" id="UP001620626"/>
    </source>
</evidence>